<gene>
    <name evidence="2" type="ORF">H9931_01835</name>
</gene>
<organism evidence="2 3">
    <name type="scientific">Candidatus Enterocloster excrementigallinarum</name>
    <dbReference type="NCBI Taxonomy" id="2838558"/>
    <lineage>
        <taxon>Bacteria</taxon>
        <taxon>Bacillati</taxon>
        <taxon>Bacillota</taxon>
        <taxon>Clostridia</taxon>
        <taxon>Lachnospirales</taxon>
        <taxon>Lachnospiraceae</taxon>
        <taxon>Enterocloster</taxon>
    </lineage>
</organism>
<dbReference type="Gene3D" id="2.40.50.1020">
    <property type="entry name" value="LytTr DNA-binding domain"/>
    <property type="match status" value="1"/>
</dbReference>
<dbReference type="SUPFAM" id="SSF54427">
    <property type="entry name" value="NTF2-like"/>
    <property type="match status" value="1"/>
</dbReference>
<reference evidence="2" key="1">
    <citation type="journal article" date="2021" name="PeerJ">
        <title>Extensive microbial diversity within the chicken gut microbiome revealed by metagenomics and culture.</title>
        <authorList>
            <person name="Gilroy R."/>
            <person name="Ravi A."/>
            <person name="Getino M."/>
            <person name="Pursley I."/>
            <person name="Horton D.L."/>
            <person name="Alikhan N.F."/>
            <person name="Baker D."/>
            <person name="Gharbi K."/>
            <person name="Hall N."/>
            <person name="Watson M."/>
            <person name="Adriaenssens E.M."/>
            <person name="Foster-Nyarko E."/>
            <person name="Jarju S."/>
            <person name="Secka A."/>
            <person name="Antonio M."/>
            <person name="Oren A."/>
            <person name="Chaudhuri R.R."/>
            <person name="La Ragione R."/>
            <person name="Hildebrand F."/>
            <person name="Pallen M.J."/>
        </authorList>
    </citation>
    <scope>NUCLEOTIDE SEQUENCE</scope>
    <source>
        <strain evidence="2">CHK198-12963</strain>
    </source>
</reference>
<evidence type="ECO:0000313" key="2">
    <source>
        <dbReference type="EMBL" id="HJC65447.1"/>
    </source>
</evidence>
<dbReference type="GO" id="GO:0000156">
    <property type="term" value="F:phosphorelay response regulator activity"/>
    <property type="evidence" value="ECO:0007669"/>
    <property type="project" value="InterPro"/>
</dbReference>
<dbReference type="PANTHER" id="PTHR37299:SF1">
    <property type="entry name" value="STAGE 0 SPORULATION PROTEIN A HOMOLOG"/>
    <property type="match status" value="1"/>
</dbReference>
<reference evidence="2" key="2">
    <citation type="submission" date="2021-04" db="EMBL/GenBank/DDBJ databases">
        <authorList>
            <person name="Gilroy R."/>
        </authorList>
    </citation>
    <scope>NUCLEOTIDE SEQUENCE</scope>
    <source>
        <strain evidence="2">CHK198-12963</strain>
    </source>
</reference>
<dbReference type="PROSITE" id="PS50930">
    <property type="entry name" value="HTH_LYTTR"/>
    <property type="match status" value="1"/>
</dbReference>
<accession>A0A9D2PTH6</accession>
<evidence type="ECO:0000259" key="1">
    <source>
        <dbReference type="PROSITE" id="PS50930"/>
    </source>
</evidence>
<dbReference type="InterPro" id="IPR007492">
    <property type="entry name" value="LytTR_DNA-bd_dom"/>
</dbReference>
<protein>
    <submittedName>
        <fullName evidence="2">LytTR family transcriptional regulator</fullName>
    </submittedName>
</protein>
<evidence type="ECO:0000313" key="3">
    <source>
        <dbReference type="Proteomes" id="UP000823863"/>
    </source>
</evidence>
<dbReference type="InterPro" id="IPR046947">
    <property type="entry name" value="LytR-like"/>
</dbReference>
<dbReference type="GO" id="GO:0003677">
    <property type="term" value="F:DNA binding"/>
    <property type="evidence" value="ECO:0007669"/>
    <property type="project" value="InterPro"/>
</dbReference>
<dbReference type="AlphaFoldDB" id="A0A9D2PTH6"/>
<name>A0A9D2PTH6_9FIRM</name>
<dbReference type="Pfam" id="PF04397">
    <property type="entry name" value="LytTR"/>
    <property type="match status" value="1"/>
</dbReference>
<dbReference type="EMBL" id="DWWB01000006">
    <property type="protein sequence ID" value="HJC65447.1"/>
    <property type="molecule type" value="Genomic_DNA"/>
</dbReference>
<feature type="domain" description="HTH LytTR-type" evidence="1">
    <location>
        <begin position="185"/>
        <end position="273"/>
    </location>
</feature>
<proteinExistence type="predicted"/>
<sequence length="275" mass="32015">MKQKYPPPTQERLLELSQKVVNAFFTYQTEDIAPLLDEQFFWIGGMSYQWSEGPEAFLRMKASEQHIQTLPDISEEYFTLLPGDEKTRIVCGRFVASVRLDTNFLCRFFIRVTMVWHKSGNDFKLLHLHNSNARDSLSSFESPQGTSSMCQYIREVYAKTAHSRQKSENSDSNQICLKDESGHFHYLNISEILYLKASNQWCYVVTVFERFLTFGSLSGFEKQLPEFIRIHRSYLVNSQAVEQLRFHKVILLNQEELPVSKGRYTEVKALLHASS</sequence>
<dbReference type="InterPro" id="IPR032710">
    <property type="entry name" value="NTF2-like_dom_sf"/>
</dbReference>
<dbReference type="SMART" id="SM00850">
    <property type="entry name" value="LytTR"/>
    <property type="match status" value="1"/>
</dbReference>
<comment type="caution">
    <text evidence="2">The sequence shown here is derived from an EMBL/GenBank/DDBJ whole genome shotgun (WGS) entry which is preliminary data.</text>
</comment>
<dbReference type="Proteomes" id="UP000823863">
    <property type="component" value="Unassembled WGS sequence"/>
</dbReference>
<dbReference type="PANTHER" id="PTHR37299">
    <property type="entry name" value="TRANSCRIPTIONAL REGULATOR-RELATED"/>
    <property type="match status" value="1"/>
</dbReference>